<dbReference type="AlphaFoldDB" id="A0A8X8AF15"/>
<feature type="domain" description="dUTPase-like" evidence="6">
    <location>
        <begin position="87"/>
        <end position="135"/>
    </location>
</feature>
<sequence>MAGTFSAINWKFPPIVSLSLLNHQIPSPLRLLNSRFCHRRNPQVLKMPPADLQNHSPDVKEPSPKVPKLQHDDIPSYLLRVKKLSENAVLPSRGSPLSAGYDLSSASKAKVPARGKALIPTDLSIAIPEGTYARIGKSHPVFFNVTYVCFTYGLILFLKPGFVDLAPRSGLTWKHSIDVGAGVIDADYRGPVGVILFNHSDVDFEVKVGDRIAQLIIEKIVTPNVMEVEDLDATVRGAGGFGSTGV</sequence>
<evidence type="ECO:0000313" key="8">
    <source>
        <dbReference type="Proteomes" id="UP000886885"/>
    </source>
</evidence>
<evidence type="ECO:0000256" key="2">
    <source>
        <dbReference type="ARBA" id="ARBA00006581"/>
    </source>
</evidence>
<dbReference type="InterPro" id="IPR008181">
    <property type="entry name" value="dUTPase"/>
</dbReference>
<comment type="caution">
    <text evidence="7">The sequence shown here is derived from an EMBL/GenBank/DDBJ whole genome shotgun (WGS) entry which is preliminary data.</text>
</comment>
<dbReference type="PANTHER" id="PTHR11241">
    <property type="entry name" value="DEOXYURIDINE 5'-TRIPHOSPHATE NUCLEOTIDOHYDROLASE"/>
    <property type="match status" value="1"/>
</dbReference>
<protein>
    <recommendedName>
        <fullName evidence="4">Deoxyuridine 5'-triphosphate nucleotidohydrolase</fullName>
        <shortName evidence="4">dUTPase</shortName>
        <ecNumber evidence="4">3.6.1.23</ecNumber>
    </recommendedName>
    <alternativeName>
        <fullName evidence="4">dUTP pyrophosphatase</fullName>
    </alternativeName>
</protein>
<feature type="domain" description="dUTPase-like" evidence="6">
    <location>
        <begin position="165"/>
        <end position="245"/>
    </location>
</feature>
<comment type="catalytic activity">
    <reaction evidence="4">
        <text>dUTP + H2O = dUMP + diphosphate + H(+)</text>
        <dbReference type="Rhea" id="RHEA:10248"/>
        <dbReference type="ChEBI" id="CHEBI:15377"/>
        <dbReference type="ChEBI" id="CHEBI:15378"/>
        <dbReference type="ChEBI" id="CHEBI:33019"/>
        <dbReference type="ChEBI" id="CHEBI:61555"/>
        <dbReference type="ChEBI" id="CHEBI:246422"/>
        <dbReference type="EC" id="3.6.1.23"/>
    </reaction>
</comment>
<dbReference type="NCBIfam" id="TIGR00576">
    <property type="entry name" value="dut"/>
    <property type="match status" value="1"/>
</dbReference>
<evidence type="ECO:0000256" key="1">
    <source>
        <dbReference type="ARBA" id="ARBA00005142"/>
    </source>
</evidence>
<evidence type="ECO:0000256" key="5">
    <source>
        <dbReference type="SAM" id="MobiDB-lite"/>
    </source>
</evidence>
<evidence type="ECO:0000313" key="7">
    <source>
        <dbReference type="EMBL" id="KAG6785492.1"/>
    </source>
</evidence>
<evidence type="ECO:0000256" key="3">
    <source>
        <dbReference type="ARBA" id="ARBA00023080"/>
    </source>
</evidence>
<keyword evidence="8" id="KW-1185">Reference proteome</keyword>
<dbReference type="EMBL" id="JAAWWB010000004">
    <property type="protein sequence ID" value="KAG6785492.1"/>
    <property type="molecule type" value="Genomic_DNA"/>
</dbReference>
<keyword evidence="3 4" id="KW-0546">Nucleotide metabolism</keyword>
<comment type="function">
    <text evidence="4">Involved in nucleotide metabolism via production of dUMP, the immediate precursor of thymidine nucleotides, and decreases the intracellular concentration of dUTP so that uracil cannot be incorporated into DNA.</text>
</comment>
<dbReference type="CDD" id="cd07557">
    <property type="entry name" value="trimeric_dUTPase"/>
    <property type="match status" value="1"/>
</dbReference>
<dbReference type="Proteomes" id="UP000886885">
    <property type="component" value="Chromosome 2D"/>
</dbReference>
<dbReference type="GO" id="GO:0000287">
    <property type="term" value="F:magnesium ion binding"/>
    <property type="evidence" value="ECO:0007669"/>
    <property type="project" value="UniProtKB-UniRule"/>
</dbReference>
<dbReference type="InterPro" id="IPR029054">
    <property type="entry name" value="dUTPase-like"/>
</dbReference>
<gene>
    <name evidence="7" type="ORF">POTOM_011225</name>
</gene>
<keyword evidence="4" id="KW-0378">Hydrolase</keyword>
<dbReference type="Pfam" id="PF00692">
    <property type="entry name" value="dUTPase"/>
    <property type="match status" value="2"/>
</dbReference>
<feature type="compositionally biased region" description="Basic and acidic residues" evidence="5">
    <location>
        <begin position="57"/>
        <end position="67"/>
    </location>
</feature>
<reference evidence="7" key="1">
    <citation type="journal article" date="2020" name="bioRxiv">
        <title>Hybrid origin of Populus tomentosa Carr. identified through genome sequencing and phylogenomic analysis.</title>
        <authorList>
            <person name="An X."/>
            <person name="Gao K."/>
            <person name="Chen Z."/>
            <person name="Li J."/>
            <person name="Yang X."/>
            <person name="Yang X."/>
            <person name="Zhou J."/>
            <person name="Guo T."/>
            <person name="Zhao T."/>
            <person name="Huang S."/>
            <person name="Miao D."/>
            <person name="Khan W.U."/>
            <person name="Rao P."/>
            <person name="Ye M."/>
            <person name="Lei B."/>
            <person name="Liao W."/>
            <person name="Wang J."/>
            <person name="Ji L."/>
            <person name="Li Y."/>
            <person name="Guo B."/>
            <person name="Mustafa N.S."/>
            <person name="Li S."/>
            <person name="Yun Q."/>
            <person name="Keller S.R."/>
            <person name="Mao J."/>
            <person name="Zhang R."/>
            <person name="Strauss S.H."/>
        </authorList>
    </citation>
    <scope>NUCLEOTIDE SEQUENCE</scope>
    <source>
        <strain evidence="7">GM15</strain>
        <tissue evidence="7">Leaf</tissue>
    </source>
</reference>
<keyword evidence="4" id="KW-0479">Metal-binding</keyword>
<dbReference type="GO" id="GO:0004170">
    <property type="term" value="F:dUTP diphosphatase activity"/>
    <property type="evidence" value="ECO:0007669"/>
    <property type="project" value="UniProtKB-UniRule"/>
</dbReference>
<dbReference type="InterPro" id="IPR033704">
    <property type="entry name" value="dUTPase_trimeric"/>
</dbReference>
<accession>A0A8X8AF15</accession>
<feature type="region of interest" description="Disordered" evidence="5">
    <location>
        <begin position="47"/>
        <end position="67"/>
    </location>
</feature>
<evidence type="ECO:0000256" key="4">
    <source>
        <dbReference type="RuleBase" id="RU367024"/>
    </source>
</evidence>
<dbReference type="OrthoDB" id="10261072at2759"/>
<comment type="pathway">
    <text evidence="1 4">Pyrimidine metabolism; dUMP biosynthesis; dUMP from dCTP (dUTP route): step 2/2.</text>
</comment>
<organism evidence="7 8">
    <name type="scientific">Populus tomentosa</name>
    <name type="common">Chinese white poplar</name>
    <dbReference type="NCBI Taxonomy" id="118781"/>
    <lineage>
        <taxon>Eukaryota</taxon>
        <taxon>Viridiplantae</taxon>
        <taxon>Streptophyta</taxon>
        <taxon>Embryophyta</taxon>
        <taxon>Tracheophyta</taxon>
        <taxon>Spermatophyta</taxon>
        <taxon>Magnoliopsida</taxon>
        <taxon>eudicotyledons</taxon>
        <taxon>Gunneridae</taxon>
        <taxon>Pentapetalae</taxon>
        <taxon>rosids</taxon>
        <taxon>fabids</taxon>
        <taxon>Malpighiales</taxon>
        <taxon>Salicaceae</taxon>
        <taxon>Saliceae</taxon>
        <taxon>Populus</taxon>
    </lineage>
</organism>
<dbReference type="GO" id="GO:0046081">
    <property type="term" value="P:dUTP catabolic process"/>
    <property type="evidence" value="ECO:0007669"/>
    <property type="project" value="UniProtKB-UniRule"/>
</dbReference>
<proteinExistence type="inferred from homology"/>
<dbReference type="EC" id="3.6.1.23" evidence="4"/>
<name>A0A8X8AF15_POPTO</name>
<comment type="cofactor">
    <cofactor evidence="4">
        <name>Mg(2+)</name>
        <dbReference type="ChEBI" id="CHEBI:18420"/>
    </cofactor>
</comment>
<evidence type="ECO:0000259" key="6">
    <source>
        <dbReference type="Pfam" id="PF00692"/>
    </source>
</evidence>
<comment type="similarity">
    <text evidence="2 4">Belongs to the dUTPase family.</text>
</comment>
<dbReference type="GO" id="GO:0006226">
    <property type="term" value="P:dUMP biosynthetic process"/>
    <property type="evidence" value="ECO:0007669"/>
    <property type="project" value="UniProtKB-UniRule"/>
</dbReference>
<dbReference type="PANTHER" id="PTHR11241:SF0">
    <property type="entry name" value="DEOXYURIDINE 5'-TRIPHOSPHATE NUCLEOTIDOHYDROLASE"/>
    <property type="match status" value="1"/>
</dbReference>
<keyword evidence="4" id="KW-0460">Magnesium</keyword>